<dbReference type="PRINTS" id="PR00824">
    <property type="entry name" value="HEPLIPASE"/>
</dbReference>
<keyword evidence="11" id="KW-0358">Heparin-binding</keyword>
<evidence type="ECO:0000256" key="6">
    <source>
        <dbReference type="ARBA" id="ARBA00013179"/>
    </source>
</evidence>
<dbReference type="SUPFAM" id="SSF53474">
    <property type="entry name" value="alpha/beta-Hydrolases"/>
    <property type="match status" value="1"/>
</dbReference>
<evidence type="ECO:0000256" key="34">
    <source>
        <dbReference type="PROSITE-ProRule" id="PRU00152"/>
    </source>
</evidence>
<evidence type="ECO:0000256" key="14">
    <source>
        <dbReference type="ARBA" id="ARBA00022850"/>
    </source>
</evidence>
<feature type="signal peptide" evidence="36">
    <location>
        <begin position="1"/>
        <end position="21"/>
    </location>
</feature>
<evidence type="ECO:0000313" key="39">
    <source>
        <dbReference type="Proteomes" id="UP000824782"/>
    </source>
</evidence>
<keyword evidence="12 36" id="KW-0732">Signal</keyword>
<feature type="binding site" evidence="33">
    <location>
        <position position="230"/>
    </location>
    <ligand>
        <name>Ca(2+)</name>
        <dbReference type="ChEBI" id="CHEBI:29108"/>
    </ligand>
</feature>
<evidence type="ECO:0000256" key="5">
    <source>
        <dbReference type="ARBA" id="ARBA00011738"/>
    </source>
</evidence>
<feature type="active site" description="Nucleophile" evidence="32">
    <location>
        <position position="185"/>
    </location>
</feature>
<evidence type="ECO:0000256" key="21">
    <source>
        <dbReference type="ARBA" id="ARBA00045615"/>
    </source>
</evidence>
<dbReference type="InterPro" id="IPR029058">
    <property type="entry name" value="AB_hydrolase_fold"/>
</dbReference>
<evidence type="ECO:0000256" key="25">
    <source>
        <dbReference type="ARBA" id="ARBA00048284"/>
    </source>
</evidence>
<evidence type="ECO:0000256" key="29">
    <source>
        <dbReference type="ARBA" id="ARBA00048656"/>
    </source>
</evidence>
<comment type="catalytic activity">
    <reaction evidence="29">
        <text>1-hexadecanoyl-sn-glycero-3-phosphocholine + H2O = sn-glycerol 3-phosphocholine + hexadecanoate + H(+)</text>
        <dbReference type="Rhea" id="RHEA:40435"/>
        <dbReference type="ChEBI" id="CHEBI:7896"/>
        <dbReference type="ChEBI" id="CHEBI:15377"/>
        <dbReference type="ChEBI" id="CHEBI:15378"/>
        <dbReference type="ChEBI" id="CHEBI:16870"/>
        <dbReference type="ChEBI" id="CHEBI:72998"/>
    </reaction>
    <physiologicalReaction direction="left-to-right" evidence="29">
        <dbReference type="Rhea" id="RHEA:40436"/>
    </physiologicalReaction>
</comment>
<dbReference type="PANTHER" id="PTHR11610:SF2">
    <property type="entry name" value="HEPATIC TRIACYLGLYCEROL LIPASE"/>
    <property type="match status" value="1"/>
</dbReference>
<comment type="subunit">
    <text evidence="5">Homodimer.</text>
</comment>
<comment type="catalytic activity">
    <reaction evidence="30">
        <text>1,2,3-tri-(9Z-octadecenoyl)-glycerol + H2O = 2,3-di-(9Z)-octadecenoyl-sn-glycerol + (9Z)-octadecenoate + H(+)</text>
        <dbReference type="Rhea" id="RHEA:38391"/>
        <dbReference type="ChEBI" id="CHEBI:15377"/>
        <dbReference type="ChEBI" id="CHEBI:15378"/>
        <dbReference type="ChEBI" id="CHEBI:30823"/>
        <dbReference type="ChEBI" id="CHEBI:53753"/>
        <dbReference type="ChEBI" id="CHEBI:75824"/>
    </reaction>
    <physiologicalReaction direction="left-to-right" evidence="30">
        <dbReference type="Rhea" id="RHEA:38392"/>
    </physiologicalReaction>
</comment>
<feature type="chain" id="PRO_5043428744" description="Hepatic triacylglycerol lipase" evidence="36">
    <location>
        <begin position="22"/>
        <end position="515"/>
    </location>
</feature>
<evidence type="ECO:0000256" key="32">
    <source>
        <dbReference type="PIRSR" id="PIRSR000865-1"/>
    </source>
</evidence>
<comment type="catalytic activity">
    <reaction evidence="1">
        <text>a 1,2-diacyl-sn-glycero-3-phosphocholine + H2O = a 2-acyl-sn-glycero-3-phosphocholine + a fatty acid + H(+)</text>
        <dbReference type="Rhea" id="RHEA:18689"/>
        <dbReference type="ChEBI" id="CHEBI:15377"/>
        <dbReference type="ChEBI" id="CHEBI:15378"/>
        <dbReference type="ChEBI" id="CHEBI:28868"/>
        <dbReference type="ChEBI" id="CHEBI:57643"/>
        <dbReference type="ChEBI" id="CHEBI:57875"/>
        <dbReference type="EC" id="3.1.1.32"/>
    </reaction>
</comment>
<dbReference type="GO" id="GO:0034185">
    <property type="term" value="F:apolipoprotein binding"/>
    <property type="evidence" value="ECO:0007669"/>
    <property type="project" value="TreeGrafter"/>
</dbReference>
<evidence type="ECO:0000256" key="7">
    <source>
        <dbReference type="ARBA" id="ARBA00013274"/>
    </source>
</evidence>
<gene>
    <name evidence="38" type="ORF">GDO81_009685</name>
</gene>
<evidence type="ECO:0000256" key="10">
    <source>
        <dbReference type="ARBA" id="ARBA00022525"/>
    </source>
</evidence>
<dbReference type="AlphaFoldDB" id="A0AAV7BT84"/>
<evidence type="ECO:0000256" key="4">
    <source>
        <dbReference type="ARBA" id="ARBA00010701"/>
    </source>
</evidence>
<evidence type="ECO:0000256" key="27">
    <source>
        <dbReference type="ARBA" id="ARBA00048382"/>
    </source>
</evidence>
<dbReference type="InterPro" id="IPR036392">
    <property type="entry name" value="PLAT/LH2_dom_sf"/>
</dbReference>
<keyword evidence="15" id="KW-0442">Lipid degradation</keyword>
<comment type="catalytic activity">
    <reaction evidence="31">
        <text>a 1-acyl-sn-glycero-3-phosphocholine + H2O = sn-glycerol 3-phosphocholine + a fatty acid + H(+)</text>
        <dbReference type="Rhea" id="RHEA:15177"/>
        <dbReference type="ChEBI" id="CHEBI:15377"/>
        <dbReference type="ChEBI" id="CHEBI:15378"/>
        <dbReference type="ChEBI" id="CHEBI:16870"/>
        <dbReference type="ChEBI" id="CHEBI:28868"/>
        <dbReference type="ChEBI" id="CHEBI:58168"/>
        <dbReference type="EC" id="3.1.1.5"/>
    </reaction>
</comment>
<comment type="catalytic activity">
    <reaction evidence="23">
        <text>1,2-dihexadecanoyl-sn-glycero-3-phosphocholine + H2O = hexadecanoyl-sn-glycero-3-phosphocholine + hexadecanoate + H(+)</text>
        <dbReference type="Rhea" id="RHEA:41384"/>
        <dbReference type="ChEBI" id="CHEBI:7896"/>
        <dbReference type="ChEBI" id="CHEBI:15377"/>
        <dbReference type="ChEBI" id="CHEBI:15378"/>
        <dbReference type="ChEBI" id="CHEBI:64563"/>
        <dbReference type="ChEBI" id="CHEBI:72999"/>
    </reaction>
    <physiologicalReaction direction="left-to-right" evidence="23">
        <dbReference type="Rhea" id="RHEA:41385"/>
    </physiologicalReaction>
</comment>
<dbReference type="PROSITE" id="PS50095">
    <property type="entry name" value="PLAT"/>
    <property type="match status" value="1"/>
</dbReference>
<evidence type="ECO:0000256" key="3">
    <source>
        <dbReference type="ARBA" id="ARBA00004613"/>
    </source>
</evidence>
<dbReference type="PANTHER" id="PTHR11610">
    <property type="entry name" value="LIPASE"/>
    <property type="match status" value="1"/>
</dbReference>
<evidence type="ECO:0000256" key="13">
    <source>
        <dbReference type="ARBA" id="ARBA00022801"/>
    </source>
</evidence>
<keyword evidence="33" id="KW-0479">Metal-binding</keyword>
<dbReference type="GO" id="GO:0004622">
    <property type="term" value="F:phosphatidylcholine lysophospholipase activity"/>
    <property type="evidence" value="ECO:0007669"/>
    <property type="project" value="UniProtKB-EC"/>
</dbReference>
<evidence type="ECO:0000256" key="33">
    <source>
        <dbReference type="PIRSR" id="PIRSR000865-2"/>
    </source>
</evidence>
<evidence type="ECO:0000256" key="36">
    <source>
        <dbReference type="SAM" id="SignalP"/>
    </source>
</evidence>
<dbReference type="EC" id="3.1.1.3" evidence="8"/>
<evidence type="ECO:0000256" key="15">
    <source>
        <dbReference type="ARBA" id="ARBA00022963"/>
    </source>
</evidence>
<keyword evidence="17" id="KW-0325">Glycoprotein</keyword>
<sequence>MGRIHILWLFLFFLVFKDTVAKRRCKCASEKNVEKNHMSSSPYSAEYKEGLRKAIESKKDLNIMKAKFLLYNEGIGNTMCPVIAYQSESLESCAFNATLPLVMIIHGWSLDGTLEAWIPKMASAFKSSKKEINVIIVDWLIAAHVHYAVAVQNARFIGLEIAQFLEWLESSIQFPRSNVHLIGYSLGAHVSGFAGSYINGPDKIGRITGLDPAGPLFEGMASVDRLSSDDASFVDAIHTNTQQHIGLSIGINERVGHFDFYPNGGDIQPGCHFRDLYSHIAEHGIFGFKQSVKCSHERSVHLFIDSILNGDQHITGYECKDFKTFEKGMCLKCPKSGCISLGYNINREGIRPGHSLFLKTRLNMPFKAFHYQFKMQVTNHIADKQLFPQLSASLTGTKEDVKDISLEISEGIRESGTYIFLVTLDTDIGDLMMIKLKWEGSKDIKNFWYTLQKKISWDSLPGLLVKRIRVLAGETQERITFCAENVDDFELHPDQEKNYVRCLSRLHKKKSRKHL</sequence>
<dbReference type="GO" id="GO:0046872">
    <property type="term" value="F:metal ion binding"/>
    <property type="evidence" value="ECO:0007669"/>
    <property type="project" value="UniProtKB-KW"/>
</dbReference>
<comment type="similarity">
    <text evidence="4 35">Belongs to the AB hydrolase superfamily. Lipase family.</text>
</comment>
<comment type="caution">
    <text evidence="38">The sequence shown here is derived from an EMBL/GenBank/DDBJ whole genome shotgun (WGS) entry which is preliminary data.</text>
</comment>
<feature type="active site" description="Charge relay system" evidence="32">
    <location>
        <position position="211"/>
    </location>
</feature>
<protein>
    <recommendedName>
        <fullName evidence="9">Hepatic triacylglycerol lipase</fullName>
        <ecNumber evidence="8">3.1.1.3</ecNumber>
        <ecNumber evidence="6">3.1.1.32</ecNumber>
        <ecNumber evidence="7">3.1.1.5</ecNumber>
    </recommendedName>
    <alternativeName>
        <fullName evidence="19">Lipase member C</fullName>
    </alternativeName>
    <alternativeName>
        <fullName evidence="18">Lysophospholipase</fullName>
    </alternativeName>
    <alternativeName>
        <fullName evidence="20">Phospholipase A1</fullName>
    </alternativeName>
</protein>
<dbReference type="InterPro" id="IPR000734">
    <property type="entry name" value="TAG_lipase"/>
</dbReference>
<comment type="catalytic activity">
    <reaction evidence="26">
        <text>1,2,3-tributanoylglycerol + H2O = dibutanoylglycerol + butanoate + H(+)</text>
        <dbReference type="Rhea" id="RHEA:40475"/>
        <dbReference type="ChEBI" id="CHEBI:15377"/>
        <dbReference type="ChEBI" id="CHEBI:15378"/>
        <dbReference type="ChEBI" id="CHEBI:17968"/>
        <dbReference type="ChEBI" id="CHEBI:35020"/>
        <dbReference type="ChEBI" id="CHEBI:76478"/>
    </reaction>
    <physiologicalReaction direction="left-to-right" evidence="26">
        <dbReference type="Rhea" id="RHEA:40476"/>
    </physiologicalReaction>
</comment>
<evidence type="ECO:0000313" key="38">
    <source>
        <dbReference type="EMBL" id="KAG8575844.1"/>
    </source>
</evidence>
<evidence type="ECO:0000256" key="8">
    <source>
        <dbReference type="ARBA" id="ARBA00013279"/>
    </source>
</evidence>
<comment type="catalytic activity">
    <reaction evidence="24">
        <text>1,3-di-(9Z-octadecenoyl)-glycerol + H2O = 3-(9Z-octadecenoyl)-sn-glycerol + (9Z)-octadecenoate + H(+)</text>
        <dbReference type="Rhea" id="RHEA:38651"/>
        <dbReference type="ChEBI" id="CHEBI:15377"/>
        <dbReference type="ChEBI" id="CHEBI:15378"/>
        <dbReference type="ChEBI" id="CHEBI:30823"/>
        <dbReference type="ChEBI" id="CHEBI:75735"/>
        <dbReference type="ChEBI" id="CHEBI:75938"/>
    </reaction>
    <physiologicalReaction direction="left-to-right" evidence="24">
        <dbReference type="Rhea" id="RHEA:38652"/>
    </physiologicalReaction>
</comment>
<dbReference type="Gene3D" id="3.40.50.1820">
    <property type="entry name" value="alpha/beta hydrolase"/>
    <property type="match status" value="1"/>
</dbReference>
<comment type="catalytic activity">
    <reaction evidence="25">
        <text>1-(9Z-octadecenoyl)-sn-glycero-3-phospho-L-serine + H2O = sn-glycero-3-phospho-L-serine + (9Z)-octadecenoate + H(+)</text>
        <dbReference type="Rhea" id="RHEA:40499"/>
        <dbReference type="ChEBI" id="CHEBI:15377"/>
        <dbReference type="ChEBI" id="CHEBI:15378"/>
        <dbReference type="ChEBI" id="CHEBI:30823"/>
        <dbReference type="ChEBI" id="CHEBI:64765"/>
        <dbReference type="ChEBI" id="CHEBI:74617"/>
    </reaction>
    <physiologicalReaction direction="left-to-right" evidence="25">
        <dbReference type="Rhea" id="RHEA:40500"/>
    </physiologicalReaction>
</comment>
<comment type="catalytic activity">
    <reaction evidence="22">
        <text>1,2-di-(9Z-octadecenoyl)-sn-glycero-3-phosphocholine + H2O = (9Z-octadecenoyl)-sn-glycero-3-phosphocholine + (9Z)-octadecenoate + H(+)</text>
        <dbReference type="Rhea" id="RHEA:38699"/>
        <dbReference type="ChEBI" id="CHEBI:15377"/>
        <dbReference type="ChEBI" id="CHEBI:15378"/>
        <dbReference type="ChEBI" id="CHEBI:30823"/>
        <dbReference type="ChEBI" id="CHEBI:74669"/>
        <dbReference type="ChEBI" id="CHEBI:76083"/>
    </reaction>
    <physiologicalReaction direction="left-to-right" evidence="22">
        <dbReference type="Rhea" id="RHEA:38700"/>
    </physiologicalReaction>
</comment>
<dbReference type="Proteomes" id="UP000824782">
    <property type="component" value="Unassembled WGS sequence"/>
</dbReference>
<evidence type="ECO:0000256" key="22">
    <source>
        <dbReference type="ARBA" id="ARBA00047643"/>
    </source>
</evidence>
<comment type="subcellular location">
    <subcellularLocation>
        <location evidence="3">Secreted</location>
    </subcellularLocation>
</comment>
<dbReference type="EC" id="3.1.1.5" evidence="7"/>
<evidence type="ECO:0000256" key="11">
    <source>
        <dbReference type="ARBA" id="ARBA00022674"/>
    </source>
</evidence>
<dbReference type="GO" id="GO:0016042">
    <property type="term" value="P:lipid catabolic process"/>
    <property type="evidence" value="ECO:0007669"/>
    <property type="project" value="UniProtKB-KW"/>
</dbReference>
<name>A0AAV7BT84_ENGPU</name>
<dbReference type="EC" id="3.1.1.32" evidence="6"/>
<dbReference type="PRINTS" id="PR00821">
    <property type="entry name" value="TAGLIPASE"/>
</dbReference>
<dbReference type="InterPro" id="IPR001024">
    <property type="entry name" value="PLAT/LH2_dom"/>
</dbReference>
<keyword evidence="13" id="KW-0378">Hydrolase</keyword>
<dbReference type="CDD" id="cd00707">
    <property type="entry name" value="Pancreat_lipase_like"/>
    <property type="match status" value="1"/>
</dbReference>
<evidence type="ECO:0000256" key="31">
    <source>
        <dbReference type="ARBA" id="ARBA00049531"/>
    </source>
</evidence>
<keyword evidence="14" id="KW-0345">HDL</keyword>
<evidence type="ECO:0000256" key="23">
    <source>
        <dbReference type="ARBA" id="ARBA00047668"/>
    </source>
</evidence>
<dbReference type="InterPro" id="IPR002333">
    <property type="entry name" value="Lipase_hep"/>
</dbReference>
<feature type="binding site" evidence="33">
    <location>
        <position position="225"/>
    </location>
    <ligand>
        <name>Ca(2+)</name>
        <dbReference type="ChEBI" id="CHEBI:29108"/>
    </ligand>
</feature>
<evidence type="ECO:0000256" key="16">
    <source>
        <dbReference type="ARBA" id="ARBA00023098"/>
    </source>
</evidence>
<evidence type="ECO:0000256" key="28">
    <source>
        <dbReference type="ARBA" id="ARBA00048386"/>
    </source>
</evidence>
<evidence type="ECO:0000256" key="17">
    <source>
        <dbReference type="ARBA" id="ARBA00023180"/>
    </source>
</evidence>
<keyword evidence="16" id="KW-0443">Lipid metabolism</keyword>
<evidence type="ECO:0000256" key="24">
    <source>
        <dbReference type="ARBA" id="ARBA00047699"/>
    </source>
</evidence>
<evidence type="ECO:0000256" key="20">
    <source>
        <dbReference type="ARBA" id="ARBA00031180"/>
    </source>
</evidence>
<evidence type="ECO:0000256" key="12">
    <source>
        <dbReference type="ARBA" id="ARBA00022729"/>
    </source>
</evidence>
<comment type="caution">
    <text evidence="34">Lacks conserved residue(s) required for the propagation of feature annotation.</text>
</comment>
<reference evidence="38" key="1">
    <citation type="thesis" date="2020" institute="ProQuest LLC" country="789 East Eisenhower Parkway, Ann Arbor, MI, USA">
        <title>Comparative Genomics and Chromosome Evolution.</title>
        <authorList>
            <person name="Mudd A.B."/>
        </authorList>
    </citation>
    <scope>NUCLEOTIDE SEQUENCE</scope>
    <source>
        <strain evidence="38">237g6f4</strain>
        <tissue evidence="38">Blood</tissue>
    </source>
</reference>
<dbReference type="Gene3D" id="2.60.60.20">
    <property type="entry name" value="PLAT/LH2 domain"/>
    <property type="match status" value="1"/>
</dbReference>
<dbReference type="FunFam" id="2.60.60.20:FF:000010">
    <property type="entry name" value="hepatic triacylglycerol lipase"/>
    <property type="match status" value="1"/>
</dbReference>
<evidence type="ECO:0000256" key="9">
    <source>
        <dbReference type="ARBA" id="ARBA00019624"/>
    </source>
</evidence>
<dbReference type="GO" id="GO:0008201">
    <property type="term" value="F:heparin binding"/>
    <property type="evidence" value="ECO:0007669"/>
    <property type="project" value="UniProtKB-KW"/>
</dbReference>
<accession>A0AAV7BT84</accession>
<evidence type="ECO:0000256" key="30">
    <source>
        <dbReference type="ARBA" id="ARBA00049452"/>
    </source>
</evidence>
<comment type="catalytic activity">
    <reaction evidence="27">
        <text>1,2-di-(9Z-octadecenoyl)-sn-glycerol + H2O = 2-(9Z-octadecenoyl)-glycerol + (9Z)-octadecenoate + H(+)</text>
        <dbReference type="Rhea" id="RHEA:38511"/>
        <dbReference type="ChEBI" id="CHEBI:15377"/>
        <dbReference type="ChEBI" id="CHEBI:15378"/>
        <dbReference type="ChEBI" id="CHEBI:30823"/>
        <dbReference type="ChEBI" id="CHEBI:52333"/>
        <dbReference type="ChEBI" id="CHEBI:73990"/>
    </reaction>
    <physiologicalReaction direction="left-to-right" evidence="27">
        <dbReference type="Rhea" id="RHEA:38512"/>
    </physiologicalReaction>
</comment>
<dbReference type="Pfam" id="PF00151">
    <property type="entry name" value="Lipase"/>
    <property type="match status" value="1"/>
</dbReference>
<dbReference type="PIRSF" id="PIRSF000865">
    <property type="entry name" value="Lipoprotein_lipase_LIPH"/>
    <property type="match status" value="1"/>
</dbReference>
<dbReference type="EMBL" id="WNYA01000004">
    <property type="protein sequence ID" value="KAG8575844.1"/>
    <property type="molecule type" value="Genomic_DNA"/>
</dbReference>
<evidence type="ECO:0000256" key="1">
    <source>
        <dbReference type="ARBA" id="ARBA00000111"/>
    </source>
</evidence>
<keyword evidence="10" id="KW-0964">Secreted</keyword>
<dbReference type="SMART" id="SM00308">
    <property type="entry name" value="LH2"/>
    <property type="match status" value="1"/>
</dbReference>
<keyword evidence="39" id="KW-1185">Reference proteome</keyword>
<dbReference type="GO" id="GO:0034364">
    <property type="term" value="C:high-density lipoprotein particle"/>
    <property type="evidence" value="ECO:0007669"/>
    <property type="project" value="UniProtKB-KW"/>
</dbReference>
<evidence type="ECO:0000256" key="18">
    <source>
        <dbReference type="ARBA" id="ARBA00029723"/>
    </source>
</evidence>
<evidence type="ECO:0000256" key="26">
    <source>
        <dbReference type="ARBA" id="ARBA00048377"/>
    </source>
</evidence>
<feature type="domain" description="PLAT" evidence="37">
    <location>
        <begin position="369"/>
        <end position="501"/>
    </location>
</feature>
<dbReference type="FunFam" id="3.40.50.1820:FF:000441">
    <property type="entry name" value="Lipoprotein lipase"/>
    <property type="match status" value="1"/>
</dbReference>
<dbReference type="InterPro" id="IPR033906">
    <property type="entry name" value="Lipase_N"/>
</dbReference>
<dbReference type="GO" id="GO:0004465">
    <property type="term" value="F:lipoprotein lipase activity"/>
    <property type="evidence" value="ECO:0007669"/>
    <property type="project" value="TreeGrafter"/>
</dbReference>
<comment type="catalytic activity">
    <reaction evidence="28">
        <text>1,2,3-tri-(9Z-octadecenoyl)-glycerol + H2O = di-(9Z)-octadecenoylglycerol + (9Z)-octadecenoate + H(+)</text>
        <dbReference type="Rhea" id="RHEA:38575"/>
        <dbReference type="ChEBI" id="CHEBI:15377"/>
        <dbReference type="ChEBI" id="CHEBI:15378"/>
        <dbReference type="ChEBI" id="CHEBI:30823"/>
        <dbReference type="ChEBI" id="CHEBI:53753"/>
        <dbReference type="ChEBI" id="CHEBI:75945"/>
    </reaction>
    <physiologicalReaction direction="left-to-right" evidence="28">
        <dbReference type="Rhea" id="RHEA:38576"/>
    </physiologicalReaction>
</comment>
<dbReference type="InterPro" id="IPR013818">
    <property type="entry name" value="Lipase"/>
</dbReference>
<evidence type="ECO:0000256" key="19">
    <source>
        <dbReference type="ARBA" id="ARBA00030539"/>
    </source>
</evidence>
<comment type="catalytic activity">
    <reaction evidence="2">
        <text>a triacylglycerol + H2O = a diacylglycerol + a fatty acid + H(+)</text>
        <dbReference type="Rhea" id="RHEA:12044"/>
        <dbReference type="ChEBI" id="CHEBI:15377"/>
        <dbReference type="ChEBI" id="CHEBI:15378"/>
        <dbReference type="ChEBI" id="CHEBI:17855"/>
        <dbReference type="ChEBI" id="CHEBI:18035"/>
        <dbReference type="ChEBI" id="CHEBI:28868"/>
        <dbReference type="EC" id="3.1.1.3"/>
    </reaction>
</comment>
<dbReference type="Pfam" id="PF01477">
    <property type="entry name" value="PLAT"/>
    <property type="match status" value="1"/>
</dbReference>
<evidence type="ECO:0000256" key="2">
    <source>
        <dbReference type="ARBA" id="ARBA00001024"/>
    </source>
</evidence>
<evidence type="ECO:0000256" key="35">
    <source>
        <dbReference type="RuleBase" id="RU004262"/>
    </source>
</evidence>
<dbReference type="InterPro" id="IPR016272">
    <property type="entry name" value="Lipase_LIPH"/>
</dbReference>
<comment type="function">
    <text evidence="21">Catalyzes the hydrolysis of triglycerides and phospholipids present in circulating plasma lipoproteins, including chylomicrons, intermediate density lipoproteins (IDL), low density lipoproteins (LDL) of large size and high density lipoproteins (HDL), releasing free fatty acids (FFA) and smaller lipoprotein particles. Also exhibits lysophospholipase activity. Can hydrolyze both neutral lipid and phospholipid substrates but shows a greater binding affinity for neutral lipid substrates than phospholipid substrates. In native LDL, preferentially hydrolyzes the phosphatidylcholine species containing polyunsaturated fatty acids at sn-2 position.</text>
</comment>
<organism evidence="38 39">
    <name type="scientific">Engystomops pustulosus</name>
    <name type="common">Tungara frog</name>
    <name type="synonym">Physalaemus pustulosus</name>
    <dbReference type="NCBI Taxonomy" id="76066"/>
    <lineage>
        <taxon>Eukaryota</taxon>
        <taxon>Metazoa</taxon>
        <taxon>Chordata</taxon>
        <taxon>Craniata</taxon>
        <taxon>Vertebrata</taxon>
        <taxon>Euteleostomi</taxon>
        <taxon>Amphibia</taxon>
        <taxon>Batrachia</taxon>
        <taxon>Anura</taxon>
        <taxon>Neobatrachia</taxon>
        <taxon>Hyloidea</taxon>
        <taxon>Leptodactylidae</taxon>
        <taxon>Leiuperinae</taxon>
        <taxon>Engystomops</taxon>
    </lineage>
</organism>
<dbReference type="SUPFAM" id="SSF49723">
    <property type="entry name" value="Lipase/lipooxygenase domain (PLAT/LH2 domain)"/>
    <property type="match status" value="1"/>
</dbReference>
<dbReference type="GO" id="GO:0008970">
    <property type="term" value="F:phospholipase A1 activity"/>
    <property type="evidence" value="ECO:0007669"/>
    <property type="project" value="UniProtKB-EC"/>
</dbReference>
<feature type="active site" description="Charge relay system" evidence="32">
    <location>
        <position position="296"/>
    </location>
</feature>
<proteinExistence type="inferred from homology"/>
<evidence type="ECO:0000259" key="37">
    <source>
        <dbReference type="PROSITE" id="PS50095"/>
    </source>
</evidence>
<keyword evidence="33" id="KW-0106">Calcium</keyword>